<dbReference type="Gene3D" id="3.90.1530.10">
    <property type="entry name" value="Conserved hypothetical protein from pyrococcus furiosus pfu- 392566-001, ParB domain"/>
    <property type="match status" value="1"/>
</dbReference>
<name>A0A3E2XQ05_9FIRM</name>
<dbReference type="OrthoDB" id="1808292at2"/>
<dbReference type="EMBL" id="QVFD01000003">
    <property type="protein sequence ID" value="RGC49360.1"/>
    <property type="molecule type" value="Genomic_DNA"/>
</dbReference>
<keyword evidence="2" id="KW-1185">Reference proteome</keyword>
<proteinExistence type="predicted"/>
<dbReference type="AlphaFoldDB" id="A0A3E2XQ05"/>
<evidence type="ECO:0000313" key="2">
    <source>
        <dbReference type="Proteomes" id="UP000261231"/>
    </source>
</evidence>
<dbReference type="InterPro" id="IPR036086">
    <property type="entry name" value="ParB/Sulfiredoxin_sf"/>
</dbReference>
<evidence type="ECO:0000313" key="1">
    <source>
        <dbReference type="EMBL" id="RGC49360.1"/>
    </source>
</evidence>
<dbReference type="RefSeq" id="WP_117539271.1">
    <property type="nucleotide sequence ID" value="NZ_JAMXUZ010000001.1"/>
</dbReference>
<organism evidence="1 2">
    <name type="scientific">Coprococcus catus</name>
    <dbReference type="NCBI Taxonomy" id="116085"/>
    <lineage>
        <taxon>Bacteria</taxon>
        <taxon>Bacillati</taxon>
        <taxon>Bacillota</taxon>
        <taxon>Clostridia</taxon>
        <taxon>Lachnospirales</taxon>
        <taxon>Lachnospiraceae</taxon>
        <taxon>Coprococcus</taxon>
    </lineage>
</organism>
<reference evidence="1 2" key="1">
    <citation type="submission" date="2018-08" db="EMBL/GenBank/DDBJ databases">
        <title>A genome reference for cultivated species of the human gut microbiota.</title>
        <authorList>
            <person name="Zou Y."/>
            <person name="Xue W."/>
            <person name="Luo G."/>
        </authorList>
    </citation>
    <scope>NUCLEOTIDE SEQUENCE [LARGE SCALE GENOMIC DNA]</scope>
    <source>
        <strain evidence="1 2">AM28-39</strain>
    </source>
</reference>
<dbReference type="SUPFAM" id="SSF110849">
    <property type="entry name" value="ParB/Sulfiredoxin"/>
    <property type="match status" value="1"/>
</dbReference>
<comment type="caution">
    <text evidence="1">The sequence shown here is derived from an EMBL/GenBank/DDBJ whole genome shotgun (WGS) entry which is preliminary data.</text>
</comment>
<protein>
    <submittedName>
        <fullName evidence="1">Uncharacterized protein</fullName>
    </submittedName>
</protein>
<accession>A0A3E2XQ05</accession>
<gene>
    <name evidence="1" type="ORF">DW747_05295</name>
</gene>
<sequence>MRQKYHFATDNGILIWDVTSILEDIEQHPDSYTIQTLSTALLADHNDARVSHTRAMASDLTKPLVVAELSKDHLLLIDGNHRLHKARALGLENIPCYYLSQKQQQHFIVHFRPSEYEHIIACVS</sequence>
<dbReference type="Proteomes" id="UP000261231">
    <property type="component" value="Unassembled WGS sequence"/>
</dbReference>